<dbReference type="KEGG" id="arca:HC352_02855"/>
<dbReference type="InterPro" id="IPR057666">
    <property type="entry name" value="DrpA_SLOG"/>
</dbReference>
<name>A0A6H2EL74_9ACTO</name>
<dbReference type="GO" id="GO:0009294">
    <property type="term" value="P:DNA-mediated transformation"/>
    <property type="evidence" value="ECO:0007669"/>
    <property type="project" value="InterPro"/>
</dbReference>
<dbReference type="EMBL" id="CP050804">
    <property type="protein sequence ID" value="QJC21552.1"/>
    <property type="molecule type" value="Genomic_DNA"/>
</dbReference>
<evidence type="ECO:0000259" key="2">
    <source>
        <dbReference type="Pfam" id="PF02481"/>
    </source>
</evidence>
<evidence type="ECO:0000313" key="3">
    <source>
        <dbReference type="EMBL" id="QJC21552.1"/>
    </source>
</evidence>
<comment type="similarity">
    <text evidence="1">Belongs to the DprA/Smf family.</text>
</comment>
<keyword evidence="4" id="KW-1185">Reference proteome</keyword>
<dbReference type="SUPFAM" id="SSF102405">
    <property type="entry name" value="MCP/YpsA-like"/>
    <property type="match status" value="1"/>
</dbReference>
<gene>
    <name evidence="3" type="primary">dprA</name>
    <name evidence="3" type="ORF">HC352_02855</name>
</gene>
<sequence length="385" mass="41755">MMISAEHRAAQVWTYLCEGNNPLAHALIAVAGYEQALAWVREYATGSSTSQDFSKAIERSCARGGYVKRTMQAWQLRLSTYQEISDTAMKRMGVSFLIPGDEHWPVALDDLAEPVLGLWVRGHVEVLNRPAIALVGSRAASSYGQRLAWNLASDISDTHVVVSGGAFGIDSQVHRGALDNSQPTIIVSAGGVDRPYPTAHTDLFNATIASGAVLSESVIGAAPQRHRFLSRNRIIAGLGSATVVVEAPVRSGALSTARHAIGNNRPVGACPGSLDSPNAQGCHLLIRNGATLIRHSEDIRELVSWQQLTLGRDEDIFVIPDDGYDPLRERVWEAIPITRSVHTTAIAHVAGMSERDVLAKLSLLELSGRIAREGNRWKRVPSREK</sequence>
<dbReference type="Gene3D" id="3.40.50.450">
    <property type="match status" value="1"/>
</dbReference>
<dbReference type="PANTHER" id="PTHR43022:SF1">
    <property type="entry name" value="PROTEIN SMF"/>
    <property type="match status" value="1"/>
</dbReference>
<dbReference type="PANTHER" id="PTHR43022">
    <property type="entry name" value="PROTEIN SMF"/>
    <property type="match status" value="1"/>
</dbReference>
<dbReference type="NCBIfam" id="TIGR00732">
    <property type="entry name" value="dprA"/>
    <property type="match status" value="1"/>
</dbReference>
<evidence type="ECO:0000256" key="1">
    <source>
        <dbReference type="ARBA" id="ARBA00006525"/>
    </source>
</evidence>
<dbReference type="Pfam" id="PF02481">
    <property type="entry name" value="DNA_processg_A"/>
    <property type="match status" value="1"/>
</dbReference>
<dbReference type="InterPro" id="IPR003488">
    <property type="entry name" value="DprA"/>
</dbReference>
<dbReference type="RefSeq" id="WP_168917492.1">
    <property type="nucleotide sequence ID" value="NZ_CP050804.1"/>
</dbReference>
<evidence type="ECO:0000313" key="4">
    <source>
        <dbReference type="Proteomes" id="UP000502298"/>
    </source>
</evidence>
<dbReference type="AlphaFoldDB" id="A0A6H2EL74"/>
<accession>A0A6H2EL74</accession>
<reference evidence="3 4" key="1">
    <citation type="submission" date="2020-03" db="EMBL/GenBank/DDBJ databases">
        <title>Complete genome of Arcanobacterium buesumensis sp. nov. strain 2701.</title>
        <authorList>
            <person name="Borowiak M."/>
            <person name="Alssahen M."/>
            <person name="Laemmler C."/>
            <person name="Malorny B."/>
            <person name="Hassan A."/>
            <person name="Prenger-Berninghoff E."/>
            <person name="Ploetz M."/>
            <person name="Abdulmawjood A."/>
        </authorList>
    </citation>
    <scope>NUCLEOTIDE SEQUENCE [LARGE SCALE GENOMIC DNA]</scope>
    <source>
        <strain evidence="3 4">2701</strain>
    </source>
</reference>
<feature type="domain" description="Smf/DprA SLOG" evidence="2">
    <location>
        <begin position="96"/>
        <end position="302"/>
    </location>
</feature>
<dbReference type="Proteomes" id="UP000502298">
    <property type="component" value="Chromosome"/>
</dbReference>
<protein>
    <submittedName>
        <fullName evidence="3">DNA-protecting protein DprA</fullName>
    </submittedName>
</protein>
<organism evidence="3 4">
    <name type="scientific">Arcanobacterium buesumense</name>
    <dbReference type="NCBI Taxonomy" id="2722751"/>
    <lineage>
        <taxon>Bacteria</taxon>
        <taxon>Bacillati</taxon>
        <taxon>Actinomycetota</taxon>
        <taxon>Actinomycetes</taxon>
        <taxon>Actinomycetales</taxon>
        <taxon>Actinomycetaceae</taxon>
        <taxon>Arcanobacterium</taxon>
    </lineage>
</organism>
<proteinExistence type="inferred from homology"/>